<evidence type="ECO:0000313" key="5">
    <source>
        <dbReference type="Proteomes" id="UP000265631"/>
    </source>
</evidence>
<keyword evidence="2 3" id="KW-0040">ANK repeat</keyword>
<protein>
    <submittedName>
        <fullName evidence="4">Uncharacterized protein</fullName>
    </submittedName>
</protein>
<proteinExistence type="predicted"/>
<evidence type="ECO:0000256" key="2">
    <source>
        <dbReference type="ARBA" id="ARBA00023043"/>
    </source>
</evidence>
<dbReference type="Pfam" id="PF00023">
    <property type="entry name" value="Ank"/>
    <property type="match status" value="1"/>
</dbReference>
<dbReference type="PANTHER" id="PTHR24198:SF165">
    <property type="entry name" value="ANKYRIN REPEAT-CONTAINING PROTEIN-RELATED"/>
    <property type="match status" value="1"/>
</dbReference>
<feature type="repeat" description="ANK" evidence="3">
    <location>
        <begin position="342"/>
        <end position="365"/>
    </location>
</feature>
<dbReference type="PANTHER" id="PTHR24198">
    <property type="entry name" value="ANKYRIN REPEAT AND PROTEIN KINASE DOMAIN-CONTAINING PROTEIN"/>
    <property type="match status" value="1"/>
</dbReference>
<dbReference type="Pfam" id="PF12796">
    <property type="entry name" value="Ank_2"/>
    <property type="match status" value="2"/>
</dbReference>
<dbReference type="SUPFAM" id="SSF48403">
    <property type="entry name" value="Ankyrin repeat"/>
    <property type="match status" value="2"/>
</dbReference>
<feature type="repeat" description="ANK" evidence="3">
    <location>
        <begin position="89"/>
        <end position="121"/>
    </location>
</feature>
<dbReference type="AlphaFoldDB" id="A0A395N092"/>
<dbReference type="EMBL" id="PXXK01000056">
    <property type="protein sequence ID" value="RFN52909.1"/>
    <property type="molecule type" value="Genomic_DNA"/>
</dbReference>
<dbReference type="PROSITE" id="PS50088">
    <property type="entry name" value="ANK_REPEAT"/>
    <property type="match status" value="4"/>
</dbReference>
<feature type="repeat" description="ANK" evidence="3">
    <location>
        <begin position="435"/>
        <end position="461"/>
    </location>
</feature>
<gene>
    <name evidence="4" type="ORF">FIE12Z_2833</name>
</gene>
<evidence type="ECO:0000256" key="3">
    <source>
        <dbReference type="PROSITE-ProRule" id="PRU00023"/>
    </source>
</evidence>
<dbReference type="InterPro" id="IPR002110">
    <property type="entry name" value="Ankyrin_rpt"/>
</dbReference>
<comment type="caution">
    <text evidence="4">The sequence shown here is derived from an EMBL/GenBank/DDBJ whole genome shotgun (WGS) entry which is preliminary data.</text>
</comment>
<dbReference type="Proteomes" id="UP000265631">
    <property type="component" value="Unassembled WGS sequence"/>
</dbReference>
<evidence type="ECO:0000256" key="1">
    <source>
        <dbReference type="ARBA" id="ARBA00022737"/>
    </source>
</evidence>
<dbReference type="Pfam" id="PF13637">
    <property type="entry name" value="Ank_4"/>
    <property type="match status" value="1"/>
</dbReference>
<dbReference type="SMART" id="SM00248">
    <property type="entry name" value="ANK"/>
    <property type="match status" value="12"/>
</dbReference>
<dbReference type="Gene3D" id="1.25.40.20">
    <property type="entry name" value="Ankyrin repeat-containing domain"/>
    <property type="match status" value="4"/>
</dbReference>
<reference evidence="4 5" key="1">
    <citation type="journal article" date="2018" name="PLoS Pathog.">
        <title>Evolution of structural diversity of trichothecenes, a family of toxins produced by plant pathogenic and entomopathogenic fungi.</title>
        <authorList>
            <person name="Proctor R.H."/>
            <person name="McCormick S.P."/>
            <person name="Kim H.S."/>
            <person name="Cardoza R.E."/>
            <person name="Stanley A.M."/>
            <person name="Lindo L."/>
            <person name="Kelly A."/>
            <person name="Brown D.W."/>
            <person name="Lee T."/>
            <person name="Vaughan M.M."/>
            <person name="Alexander N.J."/>
            <person name="Busman M."/>
            <person name="Gutierrez S."/>
        </authorList>
    </citation>
    <scope>NUCLEOTIDE SEQUENCE [LARGE SCALE GENOMIC DNA]</scope>
    <source>
        <strain evidence="4 5">NRRL 13405</strain>
    </source>
</reference>
<dbReference type="PROSITE" id="PS50297">
    <property type="entry name" value="ANK_REP_REGION"/>
    <property type="match status" value="3"/>
</dbReference>
<accession>A0A395N092</accession>
<keyword evidence="5" id="KW-1185">Reference proteome</keyword>
<feature type="repeat" description="ANK" evidence="3">
    <location>
        <begin position="247"/>
        <end position="269"/>
    </location>
</feature>
<dbReference type="STRING" id="2594813.A0A395N092"/>
<organism evidence="4 5">
    <name type="scientific">Fusarium flagelliforme</name>
    <dbReference type="NCBI Taxonomy" id="2675880"/>
    <lineage>
        <taxon>Eukaryota</taxon>
        <taxon>Fungi</taxon>
        <taxon>Dikarya</taxon>
        <taxon>Ascomycota</taxon>
        <taxon>Pezizomycotina</taxon>
        <taxon>Sordariomycetes</taxon>
        <taxon>Hypocreomycetidae</taxon>
        <taxon>Hypocreales</taxon>
        <taxon>Nectriaceae</taxon>
        <taxon>Fusarium</taxon>
        <taxon>Fusarium incarnatum-equiseti species complex</taxon>
    </lineage>
</organism>
<name>A0A395N092_9HYPO</name>
<evidence type="ECO:0000313" key="4">
    <source>
        <dbReference type="EMBL" id="RFN52909.1"/>
    </source>
</evidence>
<sequence length="697" mass="77468">MPPIEALPVEIICRIADKCMVETISDIKMSARSQVALAQTNRHVYNIIPPLLRATRVCIAAEEGRLDIIKKAYRDGANLNMTGSTKRGQRGTPLQYAITNGHRDIFEFLVEVGVGLLALQDEPPEKEEEQKQLIDLLINLPGPGPATDALTYAMSNHKHDLEERILARPDLDVSVADSLGRTPLLNVIVSRRLDIAKSLLERPEADAGIAQQNKLTSLHAAVDARSLPLVEALLKRPEVDATKKDDVKTTPFHLATQHGELEIVKLLLEQPGVDVASPDDDGMTPLHWAVRSRYLMLHPWKRRKGETGETFCEPAGYRSESLEIIEILLARPEVNAGLRSKDGLTPLHRACSIGDRRVAELLLKRKDVDPKARGFNGQTPLHLAASCTRRGALMLMGSLLEQPGIEITDTDYDGRTILHYVTLREGVPIDQVSKNGLSAFHQAICSGGYHIALLLLDLGADHMVSMRFKYNNSLLHLCFKGYGCSPHINEIMRELIKRSIDIEKLTDSPLYDAWNDEKEQIEDVEGIRSMDILIGTDCTPLMLTAIGEPNIEGMRMLLQAGADPNAPVIIRDLELEGKTNGNRQAFLSGVLRHSWDPEGPSNDEIFEREDCFITLIKHGSRIDFDGPADSPLQEACKAAEDGRGALLEIMLRYSTSKNVSQRHAIEVISEYADKPQHGEIGQILHMLRIFERKHFGT</sequence>
<keyword evidence="1" id="KW-0677">Repeat</keyword>
<dbReference type="InterPro" id="IPR036770">
    <property type="entry name" value="Ankyrin_rpt-contain_sf"/>
</dbReference>